<dbReference type="RefSeq" id="WP_156331954.1">
    <property type="nucleotide sequence ID" value="NZ_CP159837.1"/>
</dbReference>
<organism evidence="1">
    <name type="scientific">Planktothricoides raciborskii GIHE-MW2</name>
    <dbReference type="NCBI Taxonomy" id="2792601"/>
    <lineage>
        <taxon>Bacteria</taxon>
        <taxon>Bacillati</taxon>
        <taxon>Cyanobacteriota</taxon>
        <taxon>Cyanophyceae</taxon>
        <taxon>Oscillatoriophycideae</taxon>
        <taxon>Oscillatoriales</taxon>
        <taxon>Oscillatoriaceae</taxon>
        <taxon>Planktothricoides</taxon>
    </lineage>
</organism>
<gene>
    <name evidence="1" type="ORF">ABWT76_005310</name>
</gene>
<name>A0AAU8JBI0_9CYAN</name>
<proteinExistence type="predicted"/>
<accession>A0AAU8JBI0</accession>
<dbReference type="AlphaFoldDB" id="A0AAU8JBI0"/>
<sequence>MTGFFVLHNYENCYIEITGKYPRSRSPNRAVRATIKYPHLTIAFDQFLGRNRVRAIASLSPHQPCHRNPVSFLREPGFL</sequence>
<evidence type="ECO:0000313" key="1">
    <source>
        <dbReference type="EMBL" id="XCM36546.1"/>
    </source>
</evidence>
<dbReference type="EMBL" id="CP159837">
    <property type="protein sequence ID" value="XCM36546.1"/>
    <property type="molecule type" value="Genomic_DNA"/>
</dbReference>
<protein>
    <submittedName>
        <fullName evidence="1">Uncharacterized protein</fullName>
    </submittedName>
</protein>
<reference evidence="1" key="1">
    <citation type="submission" date="2024-07" db="EMBL/GenBank/DDBJ databases">
        <authorList>
            <person name="Kim Y.J."/>
            <person name="Jeong J.Y."/>
        </authorList>
    </citation>
    <scope>NUCLEOTIDE SEQUENCE</scope>
    <source>
        <strain evidence="1">GIHE-MW2</strain>
    </source>
</reference>